<dbReference type="Pfam" id="PF05721">
    <property type="entry name" value="PhyH"/>
    <property type="match status" value="1"/>
</dbReference>
<dbReference type="EMBL" id="CP136920">
    <property type="protein sequence ID" value="WOO43352.1"/>
    <property type="molecule type" value="Genomic_DNA"/>
</dbReference>
<accession>A0AAQ3QXS8</accession>
<keyword evidence="2" id="KW-0560">Oxidoreductase</keyword>
<dbReference type="Proteomes" id="UP001304300">
    <property type="component" value="Chromosome"/>
</dbReference>
<dbReference type="PANTHER" id="PTHR20883:SF48">
    <property type="entry name" value="ECTOINE DIOXYGENASE"/>
    <property type="match status" value="1"/>
</dbReference>
<keyword evidence="2" id="KW-0223">Dioxygenase</keyword>
<sequence length="281" mass="32380">MSDNTHKLSTKQMIDFVSNGFIRLDELVPEALCQEILEEVKNRKNKVIWAEKDESVYHAFDQTTILGKLLRLPRMQGTIESLVGANPRFDHFATHLTPAGTRKGTDLHQDAEYDRRPHAFDIQISIFPTDVTEAMGGTLFVPGTHFRRVYVGDIRRYQNVVGQVQTVCKAGTVVFWHHNLWHSARSNLSDLDRYMLKLRINPSVKQERLWDTTSDSDSPGLFDVLQKELPWQGNDGRMEIMQRIKLWRYLTGDESFDLKSWWTRVDADPFAPVASDCQSTV</sequence>
<organism evidence="2 3">
    <name type="scientific">Rubellicoccus peritrichatus</name>
    <dbReference type="NCBI Taxonomy" id="3080537"/>
    <lineage>
        <taxon>Bacteria</taxon>
        <taxon>Pseudomonadati</taxon>
        <taxon>Verrucomicrobiota</taxon>
        <taxon>Opitutia</taxon>
        <taxon>Puniceicoccales</taxon>
        <taxon>Cerasicoccaceae</taxon>
        <taxon>Rubellicoccus</taxon>
    </lineage>
</organism>
<dbReference type="PANTHER" id="PTHR20883">
    <property type="entry name" value="PHYTANOYL-COA DIOXYGENASE DOMAIN CONTAINING 1"/>
    <property type="match status" value="1"/>
</dbReference>
<dbReference type="GO" id="GO:0005506">
    <property type="term" value="F:iron ion binding"/>
    <property type="evidence" value="ECO:0007669"/>
    <property type="project" value="UniProtKB-ARBA"/>
</dbReference>
<dbReference type="Gene3D" id="2.60.120.620">
    <property type="entry name" value="q2cbj1_9rhob like domain"/>
    <property type="match status" value="1"/>
</dbReference>
<dbReference type="AlphaFoldDB" id="A0AAQ3QXS8"/>
<dbReference type="KEGG" id="puo:RZN69_09650"/>
<dbReference type="GO" id="GO:0016706">
    <property type="term" value="F:2-oxoglutarate-dependent dioxygenase activity"/>
    <property type="evidence" value="ECO:0007669"/>
    <property type="project" value="UniProtKB-ARBA"/>
</dbReference>
<keyword evidence="3" id="KW-1185">Reference proteome</keyword>
<protein>
    <submittedName>
        <fullName evidence="2">Phytanoyl-CoA dioxygenase family protein</fullName>
    </submittedName>
</protein>
<reference evidence="2 3" key="1">
    <citation type="submission" date="2023-10" db="EMBL/GenBank/DDBJ databases">
        <title>Rubellicoccus peritrichatus gen. nov., sp. nov., isolated from an algae of coral reef tank.</title>
        <authorList>
            <person name="Luo J."/>
        </authorList>
    </citation>
    <scope>NUCLEOTIDE SEQUENCE [LARGE SCALE GENOMIC DNA]</scope>
    <source>
        <strain evidence="2 3">CR14</strain>
    </source>
</reference>
<name>A0AAQ3QXS8_9BACT</name>
<dbReference type="InterPro" id="IPR008775">
    <property type="entry name" value="Phytyl_CoA_dOase-like"/>
</dbReference>
<comment type="cofactor">
    <cofactor evidence="1">
        <name>Fe(2+)</name>
        <dbReference type="ChEBI" id="CHEBI:29033"/>
    </cofactor>
</comment>
<evidence type="ECO:0000313" key="3">
    <source>
        <dbReference type="Proteomes" id="UP001304300"/>
    </source>
</evidence>
<evidence type="ECO:0000313" key="2">
    <source>
        <dbReference type="EMBL" id="WOO43352.1"/>
    </source>
</evidence>
<dbReference type="SUPFAM" id="SSF51197">
    <property type="entry name" value="Clavaminate synthase-like"/>
    <property type="match status" value="1"/>
</dbReference>
<gene>
    <name evidence="2" type="ORF">RZN69_09650</name>
</gene>
<dbReference type="RefSeq" id="WP_317835901.1">
    <property type="nucleotide sequence ID" value="NZ_CP136920.1"/>
</dbReference>
<proteinExistence type="predicted"/>
<evidence type="ECO:0000256" key="1">
    <source>
        <dbReference type="ARBA" id="ARBA00001954"/>
    </source>
</evidence>